<dbReference type="AlphaFoldDB" id="A0A183BLS6"/>
<accession>A0A183BLS6</accession>
<proteinExistence type="predicted"/>
<reference evidence="3" key="2">
    <citation type="submission" date="2016-06" db="UniProtKB">
        <authorList>
            <consortium name="WormBaseParasite"/>
        </authorList>
    </citation>
    <scope>IDENTIFICATION</scope>
</reference>
<dbReference type="WBParaSite" id="GPLIN_000156100">
    <property type="protein sequence ID" value="GPLIN_000156100"/>
    <property type="gene ID" value="GPLIN_000156100"/>
</dbReference>
<evidence type="ECO:0000313" key="2">
    <source>
        <dbReference type="Proteomes" id="UP000050741"/>
    </source>
</evidence>
<name>A0A183BLS6_GLOPA</name>
<organism evidence="2 3">
    <name type="scientific">Globodera pallida</name>
    <name type="common">Potato cyst nematode worm</name>
    <name type="synonym">Heterodera pallida</name>
    <dbReference type="NCBI Taxonomy" id="36090"/>
    <lineage>
        <taxon>Eukaryota</taxon>
        <taxon>Metazoa</taxon>
        <taxon>Ecdysozoa</taxon>
        <taxon>Nematoda</taxon>
        <taxon>Chromadorea</taxon>
        <taxon>Rhabditida</taxon>
        <taxon>Tylenchina</taxon>
        <taxon>Tylenchomorpha</taxon>
        <taxon>Tylenchoidea</taxon>
        <taxon>Heteroderidae</taxon>
        <taxon>Heteroderinae</taxon>
        <taxon>Globodera</taxon>
    </lineage>
</organism>
<protein>
    <submittedName>
        <fullName evidence="3">DUF4235 domain-containing protein</fullName>
    </submittedName>
</protein>
<evidence type="ECO:0000256" key="1">
    <source>
        <dbReference type="SAM" id="MobiDB-lite"/>
    </source>
</evidence>
<keyword evidence="2" id="KW-1185">Reference proteome</keyword>
<feature type="region of interest" description="Disordered" evidence="1">
    <location>
        <begin position="1"/>
        <end position="22"/>
    </location>
</feature>
<reference evidence="2" key="1">
    <citation type="submission" date="2014-05" db="EMBL/GenBank/DDBJ databases">
        <title>The genome and life-stage specific transcriptomes of Globodera pallida elucidate key aspects of plant parasitism by a cyst nematode.</title>
        <authorList>
            <person name="Cotton J.A."/>
            <person name="Lilley C.J."/>
            <person name="Jones L.M."/>
            <person name="Kikuchi T."/>
            <person name="Reid A.J."/>
            <person name="Thorpe P."/>
            <person name="Tsai I.J."/>
            <person name="Beasley H."/>
            <person name="Blok V."/>
            <person name="Cock P.J.A."/>
            <person name="Van den Akker S.E."/>
            <person name="Holroyd N."/>
            <person name="Hunt M."/>
            <person name="Mantelin S."/>
            <person name="Naghra H."/>
            <person name="Pain A."/>
            <person name="Palomares-Rius J.E."/>
            <person name="Zarowiecki M."/>
            <person name="Berriman M."/>
            <person name="Jones J.T."/>
            <person name="Urwin P.E."/>
        </authorList>
    </citation>
    <scope>NUCLEOTIDE SEQUENCE [LARGE SCALE GENOMIC DNA]</scope>
    <source>
        <strain evidence="2">Lindley</strain>
    </source>
</reference>
<dbReference type="Proteomes" id="UP000050741">
    <property type="component" value="Unassembled WGS sequence"/>
</dbReference>
<sequence length="84" mass="8542">MKGRWRTANSEHAETEQVAGSPAGKMALNAMVPGAGNVLGVAAKHRKVALNAVVPGAGTVLGVAAKHRNARNTCVGGEQPQGME</sequence>
<evidence type="ECO:0000313" key="3">
    <source>
        <dbReference type="WBParaSite" id="GPLIN_000156100"/>
    </source>
</evidence>